<dbReference type="AlphaFoldDB" id="A0A8S9L2N2"/>
<evidence type="ECO:0000313" key="3">
    <source>
        <dbReference type="Proteomes" id="UP000712281"/>
    </source>
</evidence>
<feature type="region of interest" description="Disordered" evidence="1">
    <location>
        <begin position="186"/>
        <end position="236"/>
    </location>
</feature>
<proteinExistence type="predicted"/>
<feature type="compositionally biased region" description="Acidic residues" evidence="1">
    <location>
        <begin position="153"/>
        <end position="168"/>
    </location>
</feature>
<gene>
    <name evidence="2" type="ORF">F2Q68_00007931</name>
</gene>
<feature type="compositionally biased region" description="Basic residues" evidence="1">
    <location>
        <begin position="297"/>
        <end position="308"/>
    </location>
</feature>
<evidence type="ECO:0000256" key="1">
    <source>
        <dbReference type="SAM" id="MobiDB-lite"/>
    </source>
</evidence>
<comment type="caution">
    <text evidence="2">The sequence shown here is derived from an EMBL/GenBank/DDBJ whole genome shotgun (WGS) entry which is preliminary data.</text>
</comment>
<feature type="region of interest" description="Disordered" evidence="1">
    <location>
        <begin position="139"/>
        <end position="168"/>
    </location>
</feature>
<dbReference type="EMBL" id="QGKW02000717">
    <property type="protein sequence ID" value="KAF2600955.1"/>
    <property type="molecule type" value="Genomic_DNA"/>
</dbReference>
<organism evidence="2 3">
    <name type="scientific">Brassica cretica</name>
    <name type="common">Mustard</name>
    <dbReference type="NCBI Taxonomy" id="69181"/>
    <lineage>
        <taxon>Eukaryota</taxon>
        <taxon>Viridiplantae</taxon>
        <taxon>Streptophyta</taxon>
        <taxon>Embryophyta</taxon>
        <taxon>Tracheophyta</taxon>
        <taxon>Spermatophyta</taxon>
        <taxon>Magnoliopsida</taxon>
        <taxon>eudicotyledons</taxon>
        <taxon>Gunneridae</taxon>
        <taxon>Pentapetalae</taxon>
        <taxon>rosids</taxon>
        <taxon>malvids</taxon>
        <taxon>Brassicales</taxon>
        <taxon>Brassicaceae</taxon>
        <taxon>Brassiceae</taxon>
        <taxon>Brassica</taxon>
    </lineage>
</organism>
<sequence>MKRKRDLDKGVSNKENRPLHPYKNIATTGIRDEQSIYRTTRVQRENDSVPLTSIFKRLCEGVFLGLSSNASNYTPEQRSCLTALSSNITPEQRSSLTSITSRDRINVEDHDYHVKISKKRRKNPPTVLKDITNILKTLGNDKGNIKSNRGDDTCEDHDSDDDDADSDYNIDFRGVIEEIDDSLEFNCSSQESSDTESEDTHFDDSVEPETCSPHTEFHKESLIDSRTSTRATKRYKTKTCRKDDDLEQVNKRDKIWSPPQHHIATTGGSACSRGTLGEERGRDPTERERRGRERERRERRREKRKREA</sequence>
<reference evidence="2" key="1">
    <citation type="submission" date="2019-12" db="EMBL/GenBank/DDBJ databases">
        <title>Genome sequencing and annotation of Brassica cretica.</title>
        <authorList>
            <person name="Studholme D.J."/>
            <person name="Sarris P.F."/>
        </authorList>
    </citation>
    <scope>NUCLEOTIDE SEQUENCE</scope>
    <source>
        <strain evidence="2">PFS-001/15</strain>
        <tissue evidence="2">Leaf</tissue>
    </source>
</reference>
<feature type="region of interest" description="Disordered" evidence="1">
    <location>
        <begin position="250"/>
        <end position="308"/>
    </location>
</feature>
<accession>A0A8S9L2N2</accession>
<feature type="region of interest" description="Disordered" evidence="1">
    <location>
        <begin position="1"/>
        <end position="27"/>
    </location>
</feature>
<feature type="compositionally biased region" description="Basic and acidic residues" evidence="1">
    <location>
        <begin position="276"/>
        <end position="296"/>
    </location>
</feature>
<feature type="compositionally biased region" description="Basic and acidic residues" evidence="1">
    <location>
        <begin position="1"/>
        <end position="18"/>
    </location>
</feature>
<name>A0A8S9L2N2_BRACR</name>
<evidence type="ECO:0000313" key="2">
    <source>
        <dbReference type="EMBL" id="KAF2600955.1"/>
    </source>
</evidence>
<protein>
    <submittedName>
        <fullName evidence="2">Uncharacterized protein</fullName>
    </submittedName>
</protein>
<dbReference type="Proteomes" id="UP000712281">
    <property type="component" value="Unassembled WGS sequence"/>
</dbReference>